<evidence type="ECO:0000313" key="2">
    <source>
        <dbReference type="EMBL" id="ETV83862.1"/>
    </source>
</evidence>
<evidence type="ECO:0000256" key="1">
    <source>
        <dbReference type="SAM" id="MobiDB-lite"/>
    </source>
</evidence>
<dbReference type="EMBL" id="KI913120">
    <property type="protein sequence ID" value="ETV83864.1"/>
    <property type="molecule type" value="Genomic_DNA"/>
</dbReference>
<protein>
    <submittedName>
        <fullName evidence="2">Uncharacterized protein</fullName>
    </submittedName>
</protein>
<dbReference type="RefSeq" id="XP_009827292.1">
    <property type="nucleotide sequence ID" value="XM_009828990.1"/>
</dbReference>
<sequence length="285" mass="32167">MPTDAKSVTTRPTRRGVRRENRSSSRAAIHMSWNRPKLTRMLDNRVSWMPTLKKNPFEYAMMAFMPASCCDRHRTTATSSWRRYLGLTRRPSLELEAASMRCFSWDMIIAFKWSSVSHGWAYSCCRATRAWSYLFSMTRWCGDRIIHGNRHSCSSPSTMGAPKSSRQVISSDVTVKCNDDTTSPPRESMTWGSVRKKARRATGATSRRYRLPTTMATPVAMPERPRPTVNMSILLDSIWTNAPAIMMNVLSMSVVRRPRASAGTDEKSAPMPAPTIHAVTAVVHS</sequence>
<feature type="region of interest" description="Disordered" evidence="1">
    <location>
        <begin position="1"/>
        <end position="26"/>
    </location>
</feature>
<proteinExistence type="predicted"/>
<accession>W4GW04</accession>
<gene>
    <name evidence="2" type="ORF">H257_04465</name>
</gene>
<dbReference type="EMBL" id="KI913120">
    <property type="protein sequence ID" value="ETV83863.1"/>
    <property type="molecule type" value="Genomic_DNA"/>
</dbReference>
<reference evidence="2" key="1">
    <citation type="submission" date="2013-12" db="EMBL/GenBank/DDBJ databases">
        <title>The Genome Sequence of Aphanomyces astaci APO3.</title>
        <authorList>
            <consortium name="The Broad Institute Genomics Platform"/>
            <person name="Russ C."/>
            <person name="Tyler B."/>
            <person name="van West P."/>
            <person name="Dieguez-Uribeondo J."/>
            <person name="Young S.K."/>
            <person name="Zeng Q."/>
            <person name="Gargeya S."/>
            <person name="Fitzgerald M."/>
            <person name="Abouelleil A."/>
            <person name="Alvarado L."/>
            <person name="Chapman S.B."/>
            <person name="Gainer-Dewar J."/>
            <person name="Goldberg J."/>
            <person name="Griggs A."/>
            <person name="Gujja S."/>
            <person name="Hansen M."/>
            <person name="Howarth C."/>
            <person name="Imamovic A."/>
            <person name="Ireland A."/>
            <person name="Larimer J."/>
            <person name="McCowan C."/>
            <person name="Murphy C."/>
            <person name="Pearson M."/>
            <person name="Poon T.W."/>
            <person name="Priest M."/>
            <person name="Roberts A."/>
            <person name="Saif S."/>
            <person name="Shea T."/>
            <person name="Sykes S."/>
            <person name="Wortman J."/>
            <person name="Nusbaum C."/>
            <person name="Birren B."/>
        </authorList>
    </citation>
    <scope>NUCLEOTIDE SEQUENCE [LARGE SCALE GENOMIC DNA]</scope>
    <source>
        <strain evidence="2">APO3</strain>
    </source>
</reference>
<dbReference type="EMBL" id="KI913120">
    <property type="protein sequence ID" value="ETV83862.1"/>
    <property type="molecule type" value="Genomic_DNA"/>
</dbReference>
<dbReference type="RefSeq" id="XP_009827293.1">
    <property type="nucleotide sequence ID" value="XM_009828991.1"/>
</dbReference>
<dbReference type="AlphaFoldDB" id="W4GW04"/>
<name>W4GW04_APHAT</name>
<dbReference type="GeneID" id="20806461"/>
<dbReference type="RefSeq" id="XP_009827294.1">
    <property type="nucleotide sequence ID" value="XM_009828992.1"/>
</dbReference>
<dbReference type="VEuPathDB" id="FungiDB:H257_04465"/>
<organism evidence="2">
    <name type="scientific">Aphanomyces astaci</name>
    <name type="common">Crayfish plague agent</name>
    <dbReference type="NCBI Taxonomy" id="112090"/>
    <lineage>
        <taxon>Eukaryota</taxon>
        <taxon>Sar</taxon>
        <taxon>Stramenopiles</taxon>
        <taxon>Oomycota</taxon>
        <taxon>Saprolegniomycetes</taxon>
        <taxon>Saprolegniales</taxon>
        <taxon>Verrucalvaceae</taxon>
        <taxon>Aphanomyces</taxon>
    </lineage>
</organism>